<dbReference type="InterPro" id="IPR001466">
    <property type="entry name" value="Beta-lactam-related"/>
</dbReference>
<dbReference type="PANTHER" id="PTHR46825">
    <property type="entry name" value="D-ALANYL-D-ALANINE-CARBOXYPEPTIDASE/ENDOPEPTIDASE AMPH"/>
    <property type="match status" value="1"/>
</dbReference>
<sequence length="354" mass="38988">MNQTLHQELKSAIEHSLRKSQTPGAAVAIRLNGEPFCEMGVGYQDLNYTQPLSKDASFYIYSVTKSLLATASLDLVGKGILNLDDSVQHHLPDFSLDPSITIRHLLGHTSGLPDYGGMSTYFDALKAAPTVPWSEETFLNLVTQERCLPPGTDWQYSNIGYLVLKRILKRITGLSMQQLLHQVIFSPLALQSTFVPNTLDDVTVLTPGYTAFFSGTELQDMSPLYHPGWVSHGVVISTAPELAKMIEALFLNQILSSALIEQMLYPVHILGKYPRFEKLAYGLGLFIDLESPHGLVAGHTGEGPGYSVAAFHFPNLGGSQMTIAAITNQDRHDYGLVLVYKLVEVLNKFLASQH</sequence>
<gene>
    <name evidence="2" type="ORF">HJG54_22970</name>
</gene>
<accession>A0AA96WFZ5</accession>
<feature type="domain" description="Beta-lactamase-related" evidence="1">
    <location>
        <begin position="10"/>
        <end position="331"/>
    </location>
</feature>
<protein>
    <submittedName>
        <fullName evidence="2">Beta-lactamase family protein</fullName>
    </submittedName>
</protein>
<evidence type="ECO:0000259" key="1">
    <source>
        <dbReference type="Pfam" id="PF00144"/>
    </source>
</evidence>
<name>A0AA96WFZ5_9CYAN</name>
<dbReference type="Pfam" id="PF00144">
    <property type="entry name" value="Beta-lactamase"/>
    <property type="match status" value="1"/>
</dbReference>
<dbReference type="RefSeq" id="WP_316431576.1">
    <property type="nucleotide sequence ID" value="NZ_CP053586.1"/>
</dbReference>
<dbReference type="AlphaFoldDB" id="A0AA96WFZ5"/>
<dbReference type="InterPro" id="IPR012338">
    <property type="entry name" value="Beta-lactam/transpept-like"/>
</dbReference>
<dbReference type="InterPro" id="IPR050491">
    <property type="entry name" value="AmpC-like"/>
</dbReference>
<dbReference type="PANTHER" id="PTHR46825:SF7">
    <property type="entry name" value="D-ALANYL-D-ALANINE CARBOXYPEPTIDASE"/>
    <property type="match status" value="1"/>
</dbReference>
<dbReference type="EMBL" id="CP053586">
    <property type="protein sequence ID" value="WNZ25432.1"/>
    <property type="molecule type" value="Genomic_DNA"/>
</dbReference>
<evidence type="ECO:0000313" key="2">
    <source>
        <dbReference type="EMBL" id="WNZ25432.1"/>
    </source>
</evidence>
<reference evidence="2" key="1">
    <citation type="submission" date="2020-05" db="EMBL/GenBank/DDBJ databases">
        <authorList>
            <person name="Zhu T."/>
            <person name="Keshari N."/>
            <person name="Lu X."/>
        </authorList>
    </citation>
    <scope>NUCLEOTIDE SEQUENCE</scope>
    <source>
        <strain evidence="2">NK1-12</strain>
    </source>
</reference>
<organism evidence="2">
    <name type="scientific">Leptolyngbya sp. NK1-12</name>
    <dbReference type="NCBI Taxonomy" id="2547451"/>
    <lineage>
        <taxon>Bacteria</taxon>
        <taxon>Bacillati</taxon>
        <taxon>Cyanobacteriota</taxon>
        <taxon>Cyanophyceae</taxon>
        <taxon>Leptolyngbyales</taxon>
        <taxon>Leptolyngbyaceae</taxon>
        <taxon>Leptolyngbya group</taxon>
        <taxon>Leptolyngbya</taxon>
    </lineage>
</organism>
<dbReference type="Gene3D" id="3.40.710.10">
    <property type="entry name" value="DD-peptidase/beta-lactamase superfamily"/>
    <property type="match status" value="1"/>
</dbReference>
<dbReference type="SUPFAM" id="SSF56601">
    <property type="entry name" value="beta-lactamase/transpeptidase-like"/>
    <property type="match status" value="1"/>
</dbReference>
<proteinExistence type="predicted"/>